<gene>
    <name evidence="1" type="ORF">F6S82_19150</name>
</gene>
<proteinExistence type="predicted"/>
<dbReference type="AlphaFoldDB" id="A0AAI9WGR2"/>
<dbReference type="Gene3D" id="3.40.50.300">
    <property type="entry name" value="P-loop containing nucleotide triphosphate hydrolases"/>
    <property type="match status" value="1"/>
</dbReference>
<organism evidence="1 2">
    <name type="scientific">Bacteroides xylanisolvens</name>
    <dbReference type="NCBI Taxonomy" id="371601"/>
    <lineage>
        <taxon>Bacteria</taxon>
        <taxon>Pseudomonadati</taxon>
        <taxon>Bacteroidota</taxon>
        <taxon>Bacteroidia</taxon>
        <taxon>Bacteroidales</taxon>
        <taxon>Bacteroidaceae</taxon>
        <taxon>Bacteroides</taxon>
    </lineage>
</organism>
<dbReference type="RefSeq" id="WP_122350538.1">
    <property type="nucleotide sequence ID" value="NZ_CP041230.1"/>
</dbReference>
<dbReference type="InterPro" id="IPR027417">
    <property type="entry name" value="P-loop_NTPase"/>
</dbReference>
<dbReference type="EMBL" id="VYQC01000013">
    <property type="protein sequence ID" value="KAA9040294.1"/>
    <property type="molecule type" value="Genomic_DNA"/>
</dbReference>
<evidence type="ECO:0000313" key="1">
    <source>
        <dbReference type="EMBL" id="KAA9040294.1"/>
    </source>
</evidence>
<name>A0AAI9WGR2_9BACE</name>
<dbReference type="Proteomes" id="UP000327007">
    <property type="component" value="Unassembled WGS sequence"/>
</dbReference>
<sequence length="65" mass="7501">MKKEPLFIELTGRKGEPGKTFFTVLTAGILHYRRGYNVVVADCDPFQHYIGLTEEKMEHPMTNLM</sequence>
<protein>
    <submittedName>
        <fullName evidence="1">ParA family protein</fullName>
    </submittedName>
</protein>
<accession>A0AAI9WGR2</accession>
<dbReference type="SUPFAM" id="SSF52540">
    <property type="entry name" value="P-loop containing nucleoside triphosphate hydrolases"/>
    <property type="match status" value="1"/>
</dbReference>
<comment type="caution">
    <text evidence="1">The sequence shown here is derived from an EMBL/GenBank/DDBJ whole genome shotgun (WGS) entry which is preliminary data.</text>
</comment>
<reference evidence="2" key="1">
    <citation type="journal article" date="2018" name="J. Anim. Genet.">
        <title>Acquired interbacterial defense systems protect against interspecies antagonism in the human gut microbiome.</title>
        <authorList>
            <person name="Ross B.D."/>
            <person name="Verster A.J."/>
            <person name="Radey M.C."/>
            <person name="Schmidtke D.T."/>
            <person name="Pope C.E."/>
            <person name="Hoffman L.R."/>
            <person name="Hajjar A."/>
            <person name="Peterson S.B."/>
            <person name="Borenstein E."/>
            <person name="Mougous J."/>
        </authorList>
    </citation>
    <scope>NUCLEOTIDE SEQUENCE [LARGE SCALE GENOMIC DNA]</scope>
    <source>
        <strain evidence="2">H204</strain>
    </source>
</reference>
<evidence type="ECO:0000313" key="2">
    <source>
        <dbReference type="Proteomes" id="UP000327007"/>
    </source>
</evidence>